<dbReference type="EMBL" id="JAVIIV010000004">
    <property type="protein sequence ID" value="MDX8485393.1"/>
    <property type="molecule type" value="Genomic_DNA"/>
</dbReference>
<evidence type="ECO:0000313" key="2">
    <source>
        <dbReference type="EMBL" id="MDX8485393.1"/>
    </source>
</evidence>
<evidence type="ECO:0000256" key="1">
    <source>
        <dbReference type="SAM" id="Phobius"/>
    </source>
</evidence>
<sequence length="96" mass="10526">MELLAVLPGNMIANLFAALLLAGFVVGVFLLVGRPLWPQRHAQMVVLLPIDTMATGSVRKAYVEPWLPARFDLKLAPVRPLDEGRRGNQSAPHTVD</sequence>
<reference evidence="2 3" key="1">
    <citation type="submission" date="2023-08" db="EMBL/GenBank/DDBJ databases">
        <title>Implementing the SeqCode for naming new Mesorhizobium species isolated from Vachellia karroo root nodules.</title>
        <authorList>
            <person name="Van Lill M."/>
        </authorList>
    </citation>
    <scope>NUCLEOTIDE SEQUENCE [LARGE SCALE GENOMIC DNA]</scope>
    <source>
        <strain evidence="2 3">VK2B</strain>
    </source>
</reference>
<dbReference type="RefSeq" id="WP_320296069.1">
    <property type="nucleotide sequence ID" value="NZ_JAVIIU010000006.1"/>
</dbReference>
<keyword evidence="3" id="KW-1185">Reference proteome</keyword>
<protein>
    <submittedName>
        <fullName evidence="2">Polymerase</fullName>
    </submittedName>
</protein>
<name>A0ABU4YGF8_9HYPH</name>
<dbReference type="Proteomes" id="UP001280156">
    <property type="component" value="Unassembled WGS sequence"/>
</dbReference>
<feature type="transmembrane region" description="Helical" evidence="1">
    <location>
        <begin position="12"/>
        <end position="32"/>
    </location>
</feature>
<gene>
    <name evidence="2" type="ORF">RFM52_09325</name>
</gene>
<evidence type="ECO:0000313" key="3">
    <source>
        <dbReference type="Proteomes" id="UP001280156"/>
    </source>
</evidence>
<organism evidence="2 3">
    <name type="scientific">Mesorhizobium humile</name>
    <dbReference type="NCBI Taxonomy" id="3072313"/>
    <lineage>
        <taxon>Bacteria</taxon>
        <taxon>Pseudomonadati</taxon>
        <taxon>Pseudomonadota</taxon>
        <taxon>Alphaproteobacteria</taxon>
        <taxon>Hyphomicrobiales</taxon>
        <taxon>Phyllobacteriaceae</taxon>
        <taxon>Mesorhizobium</taxon>
    </lineage>
</organism>
<accession>A0ABU4YGF8</accession>
<keyword evidence="1" id="KW-1133">Transmembrane helix</keyword>
<keyword evidence="1" id="KW-0812">Transmembrane</keyword>
<keyword evidence="1" id="KW-0472">Membrane</keyword>
<proteinExistence type="predicted"/>
<comment type="caution">
    <text evidence="2">The sequence shown here is derived from an EMBL/GenBank/DDBJ whole genome shotgun (WGS) entry which is preliminary data.</text>
</comment>